<dbReference type="PANTHER" id="PTHR40031:SF1">
    <property type="entry name" value="MEMBRANE-BOUND METAL-DEPENDENT HYDROLASE"/>
    <property type="match status" value="1"/>
</dbReference>
<feature type="non-terminal residue" evidence="2">
    <location>
        <position position="1"/>
    </location>
</feature>
<reference evidence="2 3" key="1">
    <citation type="submission" date="2023-08" db="EMBL/GenBank/DDBJ databases">
        <title>Whole genome sequencing of Staphylococcus coagulans NN-2474.</title>
        <authorList>
            <person name="Kropotov V.S."/>
            <person name="Boriskina E.V."/>
            <person name="Gordinskaya N.A."/>
            <person name="Shkurkina I.S."/>
            <person name="Kryazhev D.V."/>
            <person name="Alekseeva A.E."/>
            <person name="Makhova M.A."/>
        </authorList>
    </citation>
    <scope>NUCLEOTIDE SEQUENCE [LARGE SCALE GENOMIC DNA]</scope>
    <source>
        <strain evidence="2 3">NN-2474</strain>
    </source>
</reference>
<dbReference type="RefSeq" id="WP_309552829.1">
    <property type="nucleotide sequence ID" value="NZ_JAVJGV010000484.1"/>
</dbReference>
<dbReference type="InterPro" id="IPR007404">
    <property type="entry name" value="YdjM-like"/>
</dbReference>
<evidence type="ECO:0000313" key="3">
    <source>
        <dbReference type="Proteomes" id="UP001255050"/>
    </source>
</evidence>
<keyword evidence="3" id="KW-1185">Reference proteome</keyword>
<feature type="transmembrane region" description="Helical" evidence="1">
    <location>
        <begin position="74"/>
        <end position="90"/>
    </location>
</feature>
<keyword evidence="2" id="KW-0378">Hydrolase</keyword>
<sequence length="170" mass="19806">TFFSGTNPFHVWMWAQLAVFLHVFVDIFNSYGTQALRPITNKWIQLSVINTFDPIIFTVLCIGIVLWVIGLHPFAVFFPIIALLIIYYMIRFKMRAVIKQQALKAIQQEHHPVKVFVAPTIKFMEWRVAIQTDAHDYVGKAYGRNVVFSDKVERQTLSTDYILWKVKGNK</sequence>
<keyword evidence="1" id="KW-0472">Membrane</keyword>
<evidence type="ECO:0000256" key="1">
    <source>
        <dbReference type="SAM" id="Phobius"/>
    </source>
</evidence>
<keyword evidence="1" id="KW-0812">Transmembrane</keyword>
<feature type="transmembrane region" description="Helical" evidence="1">
    <location>
        <begin position="12"/>
        <end position="31"/>
    </location>
</feature>
<proteinExistence type="predicted"/>
<protein>
    <submittedName>
        <fullName evidence="2">Metal-dependent hydrolase</fullName>
    </submittedName>
</protein>
<dbReference type="PANTHER" id="PTHR40031">
    <property type="entry name" value="HYPOTHETICAL MEMBRANE SPANNING PROTEIN"/>
    <property type="match status" value="1"/>
</dbReference>
<accession>A0ABU1F3D5</accession>
<evidence type="ECO:0000313" key="2">
    <source>
        <dbReference type="EMBL" id="MDR5604479.1"/>
    </source>
</evidence>
<comment type="caution">
    <text evidence="2">The sequence shown here is derived from an EMBL/GenBank/DDBJ whole genome shotgun (WGS) entry which is preliminary data.</text>
</comment>
<dbReference type="GO" id="GO:0016787">
    <property type="term" value="F:hydrolase activity"/>
    <property type="evidence" value="ECO:0007669"/>
    <property type="project" value="UniProtKB-KW"/>
</dbReference>
<dbReference type="Proteomes" id="UP001255050">
    <property type="component" value="Unassembled WGS sequence"/>
</dbReference>
<name>A0ABU1F3D5_9STAP</name>
<keyword evidence="1" id="KW-1133">Transmembrane helix</keyword>
<organism evidence="2 3">
    <name type="scientific">Staphylococcus coagulans</name>
    <dbReference type="NCBI Taxonomy" id="74706"/>
    <lineage>
        <taxon>Bacteria</taxon>
        <taxon>Bacillati</taxon>
        <taxon>Bacillota</taxon>
        <taxon>Bacilli</taxon>
        <taxon>Bacillales</taxon>
        <taxon>Staphylococcaceae</taxon>
        <taxon>Staphylococcus</taxon>
    </lineage>
</organism>
<gene>
    <name evidence="2" type="ORF">RCO12_13950</name>
</gene>
<feature type="non-terminal residue" evidence="2">
    <location>
        <position position="170"/>
    </location>
</feature>
<feature type="transmembrane region" description="Helical" evidence="1">
    <location>
        <begin position="43"/>
        <end position="68"/>
    </location>
</feature>
<dbReference type="InterPro" id="IPR053170">
    <property type="entry name" value="Transcription_regulator"/>
</dbReference>
<dbReference type="Pfam" id="PF04307">
    <property type="entry name" value="YdjM"/>
    <property type="match status" value="1"/>
</dbReference>
<dbReference type="EMBL" id="JAVJGV010000484">
    <property type="protein sequence ID" value="MDR5604479.1"/>
    <property type="molecule type" value="Genomic_DNA"/>
</dbReference>